<dbReference type="EMBL" id="JAHUZB010000003">
    <property type="protein sequence ID" value="MBV7391079.1"/>
    <property type="molecule type" value="Genomic_DNA"/>
</dbReference>
<comment type="caution">
    <text evidence="2">The sequence shown here is derived from an EMBL/GenBank/DDBJ whole genome shotgun (WGS) entry which is preliminary data.</text>
</comment>
<name>A0ABS6TDW4_9ENTE</name>
<dbReference type="Pfam" id="PF03838">
    <property type="entry name" value="RecU"/>
    <property type="match status" value="1"/>
</dbReference>
<dbReference type="EC" id="3.1.22.4" evidence="2"/>
<proteinExistence type="predicted"/>
<keyword evidence="3" id="KW-1185">Reference proteome</keyword>
<keyword evidence="2" id="KW-0378">Hydrolase</keyword>
<evidence type="ECO:0000256" key="1">
    <source>
        <dbReference type="ARBA" id="ARBA00001946"/>
    </source>
</evidence>
<organism evidence="2 3">
    <name type="scientific">Enterococcus alishanensis</name>
    <dbReference type="NCBI Taxonomy" id="1303817"/>
    <lineage>
        <taxon>Bacteria</taxon>
        <taxon>Bacillati</taxon>
        <taxon>Bacillota</taxon>
        <taxon>Bacilli</taxon>
        <taxon>Lactobacillales</taxon>
        <taxon>Enterococcaceae</taxon>
        <taxon>Enterococcus</taxon>
    </lineage>
</organism>
<comment type="cofactor">
    <cofactor evidence="1">
        <name>Mg(2+)</name>
        <dbReference type="ChEBI" id="CHEBI:18420"/>
    </cofactor>
</comment>
<dbReference type="InterPro" id="IPR004612">
    <property type="entry name" value="Resolv_RecU"/>
</dbReference>
<sequence>MEKYSRSFQSNVNNQIGKQFEELILAGCQYYRQKQLAEINRIPEHFRVVKTNRDGSFSGRFTGLAQPDFSGTLQGGKSIVFEAKATTNDHIKQSVISKEQKKKLNYHYINGALTGVCIRIKNIYAFIPWSVWCDMKKRYGRLYMTESEAKEFAVKTPGFIDFLNYQNEAITYETY</sequence>
<dbReference type="Proteomes" id="UP000774130">
    <property type="component" value="Unassembled WGS sequence"/>
</dbReference>
<reference evidence="2 3" key="1">
    <citation type="submission" date="2021-06" db="EMBL/GenBank/DDBJ databases">
        <title>Enterococcus alishanensis sp. nov., a novel lactic acid bacterium isolated from fresh coffee beans.</title>
        <authorList>
            <person name="Chen Y.-S."/>
        </authorList>
    </citation>
    <scope>NUCLEOTIDE SEQUENCE [LARGE SCALE GENOMIC DNA]</scope>
    <source>
        <strain evidence="2 3">ALS3</strain>
    </source>
</reference>
<accession>A0ABS6TDW4</accession>
<dbReference type="GO" id="GO:0016787">
    <property type="term" value="F:hydrolase activity"/>
    <property type="evidence" value="ECO:0007669"/>
    <property type="project" value="UniProtKB-KW"/>
</dbReference>
<protein>
    <submittedName>
        <fullName evidence="2">Holliday junction resolvase RecU</fullName>
        <ecNumber evidence="2">3.1.22.4</ecNumber>
    </submittedName>
</protein>
<evidence type="ECO:0000313" key="3">
    <source>
        <dbReference type="Proteomes" id="UP000774130"/>
    </source>
</evidence>
<evidence type="ECO:0000313" key="2">
    <source>
        <dbReference type="EMBL" id="MBV7391079.1"/>
    </source>
</evidence>
<gene>
    <name evidence="2" type="ORF">KUA55_10330</name>
</gene>
<dbReference type="RefSeq" id="WP_218326112.1">
    <property type="nucleotide sequence ID" value="NZ_JAHUZB010000003.1"/>
</dbReference>